<dbReference type="InterPro" id="IPR052196">
    <property type="entry name" value="Bact_Kbp"/>
</dbReference>
<proteinExistence type="predicted"/>
<dbReference type="PROSITE" id="PS51782">
    <property type="entry name" value="LYSM"/>
    <property type="match status" value="1"/>
</dbReference>
<accession>A0ABV2TXZ5</accession>
<gene>
    <name evidence="2" type="ORF">ABXZ32_12190</name>
</gene>
<dbReference type="Gene3D" id="3.10.350.10">
    <property type="entry name" value="LysM domain"/>
    <property type="match status" value="1"/>
</dbReference>
<evidence type="ECO:0000259" key="1">
    <source>
        <dbReference type="PROSITE" id="PS51782"/>
    </source>
</evidence>
<organism evidence="2 3">
    <name type="scientific">Sediminicola luteus</name>
    <dbReference type="NCBI Taxonomy" id="319238"/>
    <lineage>
        <taxon>Bacteria</taxon>
        <taxon>Pseudomonadati</taxon>
        <taxon>Bacteroidota</taxon>
        <taxon>Flavobacteriia</taxon>
        <taxon>Flavobacteriales</taxon>
        <taxon>Flavobacteriaceae</taxon>
        <taxon>Sediminicola</taxon>
    </lineage>
</organism>
<keyword evidence="3" id="KW-1185">Reference proteome</keyword>
<reference evidence="2 3" key="1">
    <citation type="submission" date="2024-07" db="EMBL/GenBank/DDBJ databases">
        <title>The genome sequence of type strain Sediminicola luteus GDMCC 1.2596T.</title>
        <authorList>
            <person name="Liu Y."/>
        </authorList>
    </citation>
    <scope>NUCLEOTIDE SEQUENCE [LARGE SCALE GENOMIC DNA]</scope>
    <source>
        <strain evidence="2 3">GDMCC 1.2596</strain>
    </source>
</reference>
<dbReference type="SMART" id="SM00257">
    <property type="entry name" value="LysM"/>
    <property type="match status" value="1"/>
</dbReference>
<dbReference type="EMBL" id="JBEWYP010000007">
    <property type="protein sequence ID" value="MET7030163.1"/>
    <property type="molecule type" value="Genomic_DNA"/>
</dbReference>
<evidence type="ECO:0000313" key="3">
    <source>
        <dbReference type="Proteomes" id="UP001549773"/>
    </source>
</evidence>
<dbReference type="InterPro" id="IPR018392">
    <property type="entry name" value="LysM"/>
</dbReference>
<name>A0ABV2TXZ5_9FLAO</name>
<evidence type="ECO:0000313" key="2">
    <source>
        <dbReference type="EMBL" id="MET7030163.1"/>
    </source>
</evidence>
<feature type="domain" description="LysM" evidence="1">
    <location>
        <begin position="74"/>
        <end position="123"/>
    </location>
</feature>
<dbReference type="InterPro" id="IPR036779">
    <property type="entry name" value="LysM_dom_sf"/>
</dbReference>
<comment type="caution">
    <text evidence="2">The sequence shown here is derived from an EMBL/GenBank/DDBJ whole genome shotgun (WGS) entry which is preliminary data.</text>
</comment>
<dbReference type="CDD" id="cd00118">
    <property type="entry name" value="LysM"/>
    <property type="match status" value="1"/>
</dbReference>
<dbReference type="Proteomes" id="UP001549773">
    <property type="component" value="Unassembled WGS sequence"/>
</dbReference>
<dbReference type="RefSeq" id="WP_354618956.1">
    <property type="nucleotide sequence ID" value="NZ_JBEWYP010000007.1"/>
</dbReference>
<protein>
    <submittedName>
        <fullName evidence="2">LysM peptidoglycan-binding domain-containing protein</fullName>
    </submittedName>
</protein>
<dbReference type="PANTHER" id="PTHR34700:SF8">
    <property type="entry name" value="POTASSIUM BINDING PROTEIN KBP"/>
    <property type="match status" value="1"/>
</dbReference>
<sequence>MSTKDKYQGVLTLGEKLGIKDGDVSEEGGVLKIKGKANTPYEKDLLWDKIKELGGENPADIKANITVADDSVYHRHIVKSGESLSKIAKHYYGDPMKYKKIFEANTNILKNPDLIHPDQVLVIPKN</sequence>
<dbReference type="SUPFAM" id="SSF54106">
    <property type="entry name" value="LysM domain"/>
    <property type="match status" value="1"/>
</dbReference>
<dbReference type="PANTHER" id="PTHR34700">
    <property type="entry name" value="POTASSIUM BINDING PROTEIN KBP"/>
    <property type="match status" value="1"/>
</dbReference>
<dbReference type="Pfam" id="PF01476">
    <property type="entry name" value="LysM"/>
    <property type="match status" value="1"/>
</dbReference>